<dbReference type="SUPFAM" id="SSF81383">
    <property type="entry name" value="F-box domain"/>
    <property type="match status" value="1"/>
</dbReference>
<evidence type="ECO:0008006" key="3">
    <source>
        <dbReference type="Google" id="ProtNLM"/>
    </source>
</evidence>
<comment type="caution">
    <text evidence="1">The sequence shown here is derived from an EMBL/GenBank/DDBJ whole genome shotgun (WGS) entry which is preliminary data.</text>
</comment>
<gene>
    <name evidence="1" type="ORF">H072_5358</name>
</gene>
<dbReference type="InterPro" id="IPR036047">
    <property type="entry name" value="F-box-like_dom_sf"/>
</dbReference>
<dbReference type="OrthoDB" id="5340535at2759"/>
<protein>
    <recommendedName>
        <fullName evidence="3">F-box domain-containing protein</fullName>
    </recommendedName>
</protein>
<reference evidence="2" key="2">
    <citation type="submission" date="2013-04" db="EMBL/GenBank/DDBJ databases">
        <title>Genomic mechanisms accounting for the adaptation to parasitism in nematode-trapping fungi.</title>
        <authorList>
            <person name="Ahren D.G."/>
        </authorList>
    </citation>
    <scope>NUCLEOTIDE SEQUENCE [LARGE SCALE GENOMIC DNA]</scope>
    <source>
        <strain evidence="2">CBS 200.50</strain>
    </source>
</reference>
<evidence type="ECO:0000313" key="2">
    <source>
        <dbReference type="Proteomes" id="UP000015100"/>
    </source>
</evidence>
<organism evidence="1 2">
    <name type="scientific">Dactylellina haptotyla (strain CBS 200.50)</name>
    <name type="common">Nematode-trapping fungus</name>
    <name type="synonym">Monacrosporium haptotylum</name>
    <dbReference type="NCBI Taxonomy" id="1284197"/>
    <lineage>
        <taxon>Eukaryota</taxon>
        <taxon>Fungi</taxon>
        <taxon>Dikarya</taxon>
        <taxon>Ascomycota</taxon>
        <taxon>Pezizomycotina</taxon>
        <taxon>Orbiliomycetes</taxon>
        <taxon>Orbiliales</taxon>
        <taxon>Orbiliaceae</taxon>
        <taxon>Dactylellina</taxon>
    </lineage>
</organism>
<proteinExistence type="predicted"/>
<dbReference type="EMBL" id="AQGS01000278">
    <property type="protein sequence ID" value="EPS40768.1"/>
    <property type="molecule type" value="Genomic_DNA"/>
</dbReference>
<dbReference type="HOGENOM" id="CLU_599868_0_0_1"/>
<evidence type="ECO:0000313" key="1">
    <source>
        <dbReference type="EMBL" id="EPS40768.1"/>
    </source>
</evidence>
<name>S8BMR6_DACHA</name>
<reference evidence="1 2" key="1">
    <citation type="journal article" date="2013" name="PLoS Genet.">
        <title>Genomic mechanisms accounting for the adaptation to parasitism in nematode-trapping fungi.</title>
        <authorList>
            <person name="Meerupati T."/>
            <person name="Andersson K.M."/>
            <person name="Friman E."/>
            <person name="Kumar D."/>
            <person name="Tunlid A."/>
            <person name="Ahren D."/>
        </authorList>
    </citation>
    <scope>NUCLEOTIDE SEQUENCE [LARGE SCALE GENOMIC DNA]</scope>
    <source>
        <strain evidence="1 2">CBS 200.50</strain>
    </source>
</reference>
<sequence length="412" mass="47723">MTASVSSAADDNASTPLINLPQEILLHIAKQLPVVLDVFVLRQTCKSLYHRLGPSTGTLWYHFLNNKNGYHRRRSSHYQQHADYFGRTKSILTGEIDGCQVCLREIKYTSVHAYRGGIFYKTLCRNCARENFKELWRLEDEYPGLKIHPNDRITWIGGIPFDDPAGVTGRWVSTSYNMTSVRNVDLKAAIEEQIKPLESQNPHRNLSKEAWEARYDKQIKFAHNRKESADIIISMMTEEYKQKYPELHWVMPPGGFSEYLYNALLWNLRPWLAPHYGDKAMPKFTLGERMDELMDLYGDSEELLPALRQKGLQTACREVLQKELAKIPYPGQMVRKANIASPLIRYWIDAWLRARGYKSVPKVGKKDMRNTARRCPFCLPVISRFGCTQALSVHIWCQHSGNLDDDWPWIDD</sequence>
<dbReference type="AlphaFoldDB" id="S8BMR6"/>
<keyword evidence="2" id="KW-1185">Reference proteome</keyword>
<dbReference type="CDD" id="cd09917">
    <property type="entry name" value="F-box_SF"/>
    <property type="match status" value="1"/>
</dbReference>
<dbReference type="OMA" id="LWNLRPW"/>
<accession>S8BMR6</accession>
<dbReference type="Proteomes" id="UP000015100">
    <property type="component" value="Unassembled WGS sequence"/>
</dbReference>